<dbReference type="EMBL" id="BJZI01000003">
    <property type="protein sequence ID" value="GEO65828.1"/>
    <property type="molecule type" value="Genomic_DNA"/>
</dbReference>
<evidence type="ECO:0008006" key="6">
    <source>
        <dbReference type="Google" id="ProtNLM"/>
    </source>
</evidence>
<reference evidence="3 4" key="1">
    <citation type="submission" date="2015-03" db="EMBL/GenBank/DDBJ databases">
        <authorList>
            <person name="Zheng J."/>
            <person name="Ganezle M."/>
        </authorList>
    </citation>
    <scope>NUCLEOTIDE SEQUENCE [LARGE SCALE GENOMIC DNA]</scope>
    <source>
        <strain evidence="3 4">LP38</strain>
    </source>
</reference>
<evidence type="ECO:0000313" key="2">
    <source>
        <dbReference type="EMBL" id="GEO65828.1"/>
    </source>
</evidence>
<evidence type="ECO:0000313" key="3">
    <source>
        <dbReference type="EMBL" id="KJW12166.1"/>
    </source>
</evidence>
<dbReference type="OrthoDB" id="2329963at2"/>
<dbReference type="PATRIC" id="fig|216463.3.peg.1203"/>
<accession>A0A0F3RQ96</accession>
<feature type="transmembrane region" description="Helical" evidence="1">
    <location>
        <begin position="37"/>
        <end position="57"/>
    </location>
</feature>
<dbReference type="RefSeq" id="WP_045807887.1">
    <property type="nucleotide sequence ID" value="NZ_BJZI01000003.1"/>
</dbReference>
<evidence type="ECO:0000313" key="4">
    <source>
        <dbReference type="Proteomes" id="UP000033491"/>
    </source>
</evidence>
<feature type="transmembrane region" description="Helical" evidence="1">
    <location>
        <begin position="64"/>
        <end position="81"/>
    </location>
</feature>
<reference evidence="2 5" key="2">
    <citation type="submission" date="2019-07" db="EMBL/GenBank/DDBJ databases">
        <title>Whole genome shotgun sequence of Lactobacillus spicheri NBRC 107155.</title>
        <authorList>
            <person name="Hosoyama A."/>
            <person name="Uohara A."/>
            <person name="Ohji S."/>
            <person name="Ichikawa N."/>
        </authorList>
    </citation>
    <scope>NUCLEOTIDE SEQUENCE [LARGE SCALE GENOMIC DNA]</scope>
    <source>
        <strain evidence="2 5">NBRC 107155</strain>
    </source>
</reference>
<keyword evidence="1" id="KW-0472">Membrane</keyword>
<evidence type="ECO:0000313" key="5">
    <source>
        <dbReference type="Proteomes" id="UP000321691"/>
    </source>
</evidence>
<organism evidence="3 4">
    <name type="scientific">Levilactobacillus spicheri</name>
    <dbReference type="NCBI Taxonomy" id="216463"/>
    <lineage>
        <taxon>Bacteria</taxon>
        <taxon>Bacillati</taxon>
        <taxon>Bacillota</taxon>
        <taxon>Bacilli</taxon>
        <taxon>Lactobacillales</taxon>
        <taxon>Lactobacillaceae</taxon>
        <taxon>Levilactobacillus</taxon>
    </lineage>
</organism>
<name>A0A0F3RQ96_9LACO</name>
<gene>
    <name evidence="2" type="ORF">LSP04_02470</name>
    <name evidence="3" type="ORF">VC81_09730</name>
</gene>
<dbReference type="EMBL" id="JZCR01000021">
    <property type="protein sequence ID" value="KJW12166.1"/>
    <property type="molecule type" value="Genomic_DNA"/>
</dbReference>
<dbReference type="Proteomes" id="UP000033491">
    <property type="component" value="Unassembled WGS sequence"/>
</dbReference>
<protein>
    <recommendedName>
        <fullName evidence="6">Integral membrane protein</fullName>
    </recommendedName>
</protein>
<comment type="caution">
    <text evidence="3">The sequence shown here is derived from an EMBL/GenBank/DDBJ whole genome shotgun (WGS) entry which is preliminary data.</text>
</comment>
<keyword evidence="1" id="KW-1133">Transmembrane helix</keyword>
<keyword evidence="5" id="KW-1185">Reference proteome</keyword>
<dbReference type="STRING" id="216463.VC81_09730"/>
<dbReference type="AlphaFoldDB" id="A0A0F3RQ96"/>
<feature type="transmembrane region" description="Helical" evidence="1">
    <location>
        <begin position="7"/>
        <end position="25"/>
    </location>
</feature>
<evidence type="ECO:0000256" key="1">
    <source>
        <dbReference type="SAM" id="Phobius"/>
    </source>
</evidence>
<keyword evidence="1" id="KW-0812">Transmembrane</keyword>
<sequence length="114" mass="12799">MNLFKKIGWPYWVVGIVMGVVVPLLMKALELSAVLRFGGLLILINGGIAIATGRLIVQKHQPRWWLLIWPVWFLIGAMLAWPQYTWAFAVVYLCVAYLTAGLSTPETGQSEIKN</sequence>
<dbReference type="Proteomes" id="UP000321691">
    <property type="component" value="Unassembled WGS sequence"/>
</dbReference>
<proteinExistence type="predicted"/>
<feature type="transmembrane region" description="Helical" evidence="1">
    <location>
        <begin position="87"/>
        <end position="104"/>
    </location>
</feature>